<organism evidence="4 6">
    <name type="scientific">Perkinsus olseni</name>
    <name type="common">Perkinsus atlanticus</name>
    <dbReference type="NCBI Taxonomy" id="32597"/>
    <lineage>
        <taxon>Eukaryota</taxon>
        <taxon>Sar</taxon>
        <taxon>Alveolata</taxon>
        <taxon>Perkinsozoa</taxon>
        <taxon>Perkinsea</taxon>
        <taxon>Perkinsida</taxon>
        <taxon>Perkinsidae</taxon>
        <taxon>Perkinsus</taxon>
    </lineage>
</organism>
<dbReference type="EC" id="4.3.2.7" evidence="1"/>
<evidence type="ECO:0000313" key="4">
    <source>
        <dbReference type="EMBL" id="KAF4746558.1"/>
    </source>
</evidence>
<keyword evidence="5" id="KW-1185">Reference proteome</keyword>
<evidence type="ECO:0000313" key="6">
    <source>
        <dbReference type="Proteomes" id="UP000574390"/>
    </source>
</evidence>
<comment type="caution">
    <text evidence="4">The sequence shown here is derived from an EMBL/GenBank/DDBJ whole genome shotgun (WGS) entry which is preliminary data.</text>
</comment>
<dbReference type="Gene3D" id="3.10.490.10">
    <property type="entry name" value="Gamma-glutamyl cyclotransferase-like"/>
    <property type="match status" value="1"/>
</dbReference>
<reference evidence="5 6" key="1">
    <citation type="submission" date="2020-04" db="EMBL/GenBank/DDBJ databases">
        <title>Perkinsus olseni comparative genomics.</title>
        <authorList>
            <person name="Bogema D.R."/>
        </authorList>
    </citation>
    <scope>NUCLEOTIDE SEQUENCE [LARGE SCALE GENOMIC DNA]</scope>
    <source>
        <strain evidence="4">ATCC PRA-205</strain>
        <strain evidence="3 5">ATCC PRA-207</strain>
    </source>
</reference>
<proteinExistence type="predicted"/>
<evidence type="ECO:0000256" key="2">
    <source>
        <dbReference type="ARBA" id="ARBA00023239"/>
    </source>
</evidence>
<sequence length="191" mass="21215">MASPDITHVFAYASLMWDASSIPGVERVLPGTLKGYSREMCIKSFVYRGTREKPGLCMGLLRCPDGECEGMVLQLDQAQLLDTLQRIDRRELVMGAYTRERVIVVAEGVEIPCYTYVVNRAADNYTGDISDEEKTRLICTGVGQNGPSIEYLSNLVAQLEGMGIDPGKLHDLLRYCQQRLGQEAAVLRPHS</sequence>
<dbReference type="Proteomes" id="UP000553632">
    <property type="component" value="Unassembled WGS sequence"/>
</dbReference>
<protein>
    <recommendedName>
        <fullName evidence="1">glutathione-specific gamma-glutamylcyclotransferase</fullName>
        <ecNumber evidence="1">4.3.2.7</ecNumber>
    </recommendedName>
</protein>
<dbReference type="InterPro" id="IPR036568">
    <property type="entry name" value="GGCT-like_sf"/>
</dbReference>
<gene>
    <name evidence="4" type="ORF">FOZ62_030797</name>
    <name evidence="3" type="ORF">FOZ63_032811</name>
</gene>
<evidence type="ECO:0000313" key="5">
    <source>
        <dbReference type="Proteomes" id="UP000553632"/>
    </source>
</evidence>
<dbReference type="CDD" id="cd06661">
    <property type="entry name" value="GGCT_like"/>
    <property type="match status" value="1"/>
</dbReference>
<dbReference type="GO" id="GO:0061928">
    <property type="term" value="F:glutathione specific gamma-glutamylcyclotransferase activity"/>
    <property type="evidence" value="ECO:0007669"/>
    <property type="project" value="UniProtKB-EC"/>
</dbReference>
<dbReference type="InterPro" id="IPR013024">
    <property type="entry name" value="GGCT-like"/>
</dbReference>
<dbReference type="Pfam" id="PF04752">
    <property type="entry name" value="ChaC"/>
    <property type="match status" value="1"/>
</dbReference>
<dbReference type="EMBL" id="JABANO010013426">
    <property type="protein sequence ID" value="KAF4740195.1"/>
    <property type="molecule type" value="Genomic_DNA"/>
</dbReference>
<dbReference type="PANTHER" id="PTHR12192">
    <property type="entry name" value="CATION TRANSPORT PROTEIN CHAC-RELATED"/>
    <property type="match status" value="1"/>
</dbReference>
<evidence type="ECO:0000313" key="3">
    <source>
        <dbReference type="EMBL" id="KAF4740195.1"/>
    </source>
</evidence>
<dbReference type="EMBL" id="JABANM010006039">
    <property type="protein sequence ID" value="KAF4746558.1"/>
    <property type="molecule type" value="Genomic_DNA"/>
</dbReference>
<dbReference type="Proteomes" id="UP000574390">
    <property type="component" value="Unassembled WGS sequence"/>
</dbReference>
<dbReference type="GO" id="GO:0006751">
    <property type="term" value="P:glutathione catabolic process"/>
    <property type="evidence" value="ECO:0007669"/>
    <property type="project" value="InterPro"/>
</dbReference>
<dbReference type="AlphaFoldDB" id="A0A7J6TMR6"/>
<dbReference type="GO" id="GO:0005737">
    <property type="term" value="C:cytoplasm"/>
    <property type="evidence" value="ECO:0007669"/>
    <property type="project" value="TreeGrafter"/>
</dbReference>
<name>A0A7J6TMR6_PEROL</name>
<dbReference type="SUPFAM" id="SSF110857">
    <property type="entry name" value="Gamma-glutamyl cyclotransferase-like"/>
    <property type="match status" value="1"/>
</dbReference>
<dbReference type="InterPro" id="IPR006840">
    <property type="entry name" value="ChaC"/>
</dbReference>
<accession>A0A7J6TMR6</accession>
<keyword evidence="2" id="KW-0456">Lyase</keyword>
<dbReference type="PANTHER" id="PTHR12192:SF2">
    <property type="entry name" value="GLUTATHIONE-SPECIFIC GAMMA-GLUTAMYLCYCLOTRANSFERASE 2"/>
    <property type="match status" value="1"/>
</dbReference>
<evidence type="ECO:0000256" key="1">
    <source>
        <dbReference type="ARBA" id="ARBA00012344"/>
    </source>
</evidence>